<dbReference type="InterPro" id="IPR036107">
    <property type="entry name" value="CsrA_sf"/>
</dbReference>
<evidence type="ECO:0000256" key="4">
    <source>
        <dbReference type="ARBA" id="ARBA00022884"/>
    </source>
</evidence>
<comment type="function">
    <text evidence="5">A translational regulator that binds mRNA to regulate translation initiation and/or mRNA stability. Usually binds in the 5'-UTR at or near the Shine-Dalgarno sequence preventing ribosome-binding, thus repressing translation. Its main target seems to be the major flagellin gene, while its function is anatagonized by FliW.</text>
</comment>
<dbReference type="GO" id="GO:0006402">
    <property type="term" value="P:mRNA catabolic process"/>
    <property type="evidence" value="ECO:0007669"/>
    <property type="project" value="InterPro"/>
</dbReference>
<comment type="subcellular location">
    <subcellularLocation>
        <location evidence="5">Cytoplasm</location>
    </subcellularLocation>
</comment>
<dbReference type="SUPFAM" id="SSF117130">
    <property type="entry name" value="CsrA-like"/>
    <property type="match status" value="1"/>
</dbReference>
<dbReference type="FunFam" id="2.60.40.4380:FF:000002">
    <property type="entry name" value="Translational regulator CsrA"/>
    <property type="match status" value="1"/>
</dbReference>
<sequence>MLVLSRKIGQSIIIGNDIEIKILKIDGGEIKIGIEAPKDIKVLRKELYEELLKENKEAVKFDIKNLPGFFKKK</sequence>
<dbReference type="InterPro" id="IPR003751">
    <property type="entry name" value="CsrA"/>
</dbReference>
<dbReference type="GO" id="GO:1902208">
    <property type="term" value="P:regulation of bacterial-type flagellum assembly"/>
    <property type="evidence" value="ECO:0007669"/>
    <property type="project" value="UniProtKB-UniRule"/>
</dbReference>
<comment type="similarity">
    <text evidence="5">Belongs to the CsrA/RsmA family.</text>
</comment>
<dbReference type="NCBIfam" id="NF002469">
    <property type="entry name" value="PRK01712.1"/>
    <property type="match status" value="1"/>
</dbReference>
<comment type="subunit">
    <text evidence="5">Homodimer; the beta-strands of each monomer intercalate to form a hydrophobic core, while the alpha-helices form wings that extend away from the core.</text>
</comment>
<keyword evidence="4 5" id="KW-0694">RNA-binding</keyword>
<evidence type="ECO:0000256" key="5">
    <source>
        <dbReference type="HAMAP-Rule" id="MF_00167"/>
    </source>
</evidence>
<dbReference type="GO" id="GO:0048027">
    <property type="term" value="F:mRNA 5'-UTR binding"/>
    <property type="evidence" value="ECO:0007669"/>
    <property type="project" value="UniProtKB-UniRule"/>
</dbReference>
<comment type="caution">
    <text evidence="6">The sequence shown here is derived from an EMBL/GenBank/DDBJ whole genome shotgun (WGS) entry which is preliminary data.</text>
</comment>
<organism evidence="6 7">
    <name type="scientific">Thermosipho japonicus</name>
    <dbReference type="NCBI Taxonomy" id="90323"/>
    <lineage>
        <taxon>Bacteria</taxon>
        <taxon>Thermotogati</taxon>
        <taxon>Thermotogota</taxon>
        <taxon>Thermotogae</taxon>
        <taxon>Thermotogales</taxon>
        <taxon>Fervidobacteriaceae</taxon>
        <taxon>Thermosipho</taxon>
    </lineage>
</organism>
<dbReference type="PANTHER" id="PTHR34984">
    <property type="entry name" value="CARBON STORAGE REGULATOR"/>
    <property type="match status" value="1"/>
</dbReference>
<dbReference type="GO" id="GO:0045947">
    <property type="term" value="P:negative regulation of translational initiation"/>
    <property type="evidence" value="ECO:0007669"/>
    <property type="project" value="UniProtKB-UniRule"/>
</dbReference>
<evidence type="ECO:0000256" key="3">
    <source>
        <dbReference type="ARBA" id="ARBA00022845"/>
    </source>
</evidence>
<dbReference type="HAMAP" id="MF_00167">
    <property type="entry name" value="CsrA"/>
    <property type="match status" value="1"/>
</dbReference>
<keyword evidence="7" id="KW-1185">Reference proteome</keyword>
<evidence type="ECO:0000256" key="1">
    <source>
        <dbReference type="ARBA" id="ARBA00022490"/>
    </source>
</evidence>
<accession>A0A841GFX2</accession>
<evidence type="ECO:0000256" key="2">
    <source>
        <dbReference type="ARBA" id="ARBA00022491"/>
    </source>
</evidence>
<evidence type="ECO:0000313" key="7">
    <source>
        <dbReference type="Proteomes" id="UP000555828"/>
    </source>
</evidence>
<dbReference type="Pfam" id="PF02599">
    <property type="entry name" value="CsrA"/>
    <property type="match status" value="1"/>
</dbReference>
<dbReference type="Gene3D" id="2.60.40.4380">
    <property type="entry name" value="Translational regulator CsrA"/>
    <property type="match status" value="1"/>
</dbReference>
<dbReference type="AlphaFoldDB" id="A0A841GFX2"/>
<dbReference type="Proteomes" id="UP000555828">
    <property type="component" value="Unassembled WGS sequence"/>
</dbReference>
<dbReference type="GO" id="GO:0044781">
    <property type="term" value="P:bacterial-type flagellum organization"/>
    <property type="evidence" value="ECO:0007669"/>
    <property type="project" value="UniProtKB-KW"/>
</dbReference>
<proteinExistence type="inferred from homology"/>
<evidence type="ECO:0000313" key="6">
    <source>
        <dbReference type="EMBL" id="MBB6062482.1"/>
    </source>
</evidence>
<reference evidence="6 7" key="1">
    <citation type="submission" date="2020-08" db="EMBL/GenBank/DDBJ databases">
        <title>Genomic Encyclopedia of Type Strains, Phase IV (KMG-IV): sequencing the most valuable type-strain genomes for metagenomic binning, comparative biology and taxonomic classification.</title>
        <authorList>
            <person name="Goeker M."/>
        </authorList>
    </citation>
    <scope>NUCLEOTIDE SEQUENCE [LARGE SCALE GENOMIC DNA]</scope>
    <source>
        <strain evidence="6 7">DSM 13481</strain>
    </source>
</reference>
<keyword evidence="3 5" id="KW-0810">Translation regulation</keyword>
<keyword evidence="1 5" id="KW-0963">Cytoplasm</keyword>
<keyword evidence="2 5" id="KW-0678">Repressor</keyword>
<keyword evidence="5" id="KW-1005">Bacterial flagellum biogenesis</keyword>
<dbReference type="EMBL" id="JACHEX010000002">
    <property type="protein sequence ID" value="MBB6062482.1"/>
    <property type="molecule type" value="Genomic_DNA"/>
</dbReference>
<dbReference type="NCBIfam" id="TIGR00202">
    <property type="entry name" value="csrA"/>
    <property type="match status" value="1"/>
</dbReference>
<dbReference type="RefSeq" id="WP_126993139.1">
    <property type="nucleotide sequence ID" value="NZ_JACHEX010000002.1"/>
</dbReference>
<protein>
    <recommendedName>
        <fullName evidence="5">Translational regulator CsrA</fullName>
    </recommendedName>
</protein>
<gene>
    <name evidence="5" type="primary">csrA</name>
    <name evidence="6" type="ORF">HNP65_000920</name>
</gene>
<name>A0A841GFX2_9BACT</name>
<dbReference type="GO" id="GO:0006109">
    <property type="term" value="P:regulation of carbohydrate metabolic process"/>
    <property type="evidence" value="ECO:0007669"/>
    <property type="project" value="InterPro"/>
</dbReference>
<dbReference type="PANTHER" id="PTHR34984:SF1">
    <property type="entry name" value="CARBON STORAGE REGULATOR"/>
    <property type="match status" value="1"/>
</dbReference>
<dbReference type="GO" id="GO:0005829">
    <property type="term" value="C:cytosol"/>
    <property type="evidence" value="ECO:0007669"/>
    <property type="project" value="TreeGrafter"/>
</dbReference>